<name>A0ABP8W1E3_9PSEU</name>
<dbReference type="PIRSF" id="PIRSF036625">
    <property type="entry name" value="GAF_ANTAR"/>
    <property type="match status" value="1"/>
</dbReference>
<accession>A0ABP8W1E3</accession>
<evidence type="ECO:0000313" key="4">
    <source>
        <dbReference type="EMBL" id="GAA4677912.1"/>
    </source>
</evidence>
<dbReference type="SMART" id="SM01012">
    <property type="entry name" value="ANTAR"/>
    <property type="match status" value="1"/>
</dbReference>
<proteinExistence type="predicted"/>
<comment type="caution">
    <text evidence="4">The sequence shown here is derived from an EMBL/GenBank/DDBJ whole genome shotgun (WGS) entry which is preliminary data.</text>
</comment>
<dbReference type="Pfam" id="PF03861">
    <property type="entry name" value="ANTAR"/>
    <property type="match status" value="1"/>
</dbReference>
<dbReference type="Gene3D" id="1.10.10.10">
    <property type="entry name" value="Winged helix-like DNA-binding domain superfamily/Winged helix DNA-binding domain"/>
    <property type="match status" value="1"/>
</dbReference>
<dbReference type="InterPro" id="IPR012074">
    <property type="entry name" value="GAF_ANTAR"/>
</dbReference>
<reference evidence="5" key="1">
    <citation type="journal article" date="2019" name="Int. J. Syst. Evol. Microbiol.">
        <title>The Global Catalogue of Microorganisms (GCM) 10K type strain sequencing project: providing services to taxonomists for standard genome sequencing and annotation.</title>
        <authorList>
            <consortium name="The Broad Institute Genomics Platform"/>
            <consortium name="The Broad Institute Genome Sequencing Center for Infectious Disease"/>
            <person name="Wu L."/>
            <person name="Ma J."/>
        </authorList>
    </citation>
    <scope>NUCLEOTIDE SEQUENCE [LARGE SCALE GENOMIC DNA]</scope>
    <source>
        <strain evidence="5">JCM 18055</strain>
    </source>
</reference>
<feature type="domain" description="ANTAR" evidence="3">
    <location>
        <begin position="180"/>
        <end position="241"/>
    </location>
</feature>
<dbReference type="InterPro" id="IPR036388">
    <property type="entry name" value="WH-like_DNA-bd_sf"/>
</dbReference>
<dbReference type="RefSeq" id="WP_345378442.1">
    <property type="nucleotide sequence ID" value="NZ_BAABIC010000002.1"/>
</dbReference>
<dbReference type="PROSITE" id="PS50921">
    <property type="entry name" value="ANTAR"/>
    <property type="match status" value="1"/>
</dbReference>
<dbReference type="InterPro" id="IPR011006">
    <property type="entry name" value="CheY-like_superfamily"/>
</dbReference>
<keyword evidence="1" id="KW-0805">Transcription regulation</keyword>
<dbReference type="InterPro" id="IPR005561">
    <property type="entry name" value="ANTAR"/>
</dbReference>
<keyword evidence="5" id="KW-1185">Reference proteome</keyword>
<evidence type="ECO:0000256" key="1">
    <source>
        <dbReference type="ARBA" id="ARBA00023015"/>
    </source>
</evidence>
<dbReference type="SUPFAM" id="SSF55781">
    <property type="entry name" value="GAF domain-like"/>
    <property type="match status" value="1"/>
</dbReference>
<evidence type="ECO:0000313" key="5">
    <source>
        <dbReference type="Proteomes" id="UP001500325"/>
    </source>
</evidence>
<organism evidence="4 5">
    <name type="scientific">Pseudonocardia yuanmonensis</name>
    <dbReference type="NCBI Taxonomy" id="1095914"/>
    <lineage>
        <taxon>Bacteria</taxon>
        <taxon>Bacillati</taxon>
        <taxon>Actinomycetota</taxon>
        <taxon>Actinomycetes</taxon>
        <taxon>Pseudonocardiales</taxon>
        <taxon>Pseudonocardiaceae</taxon>
        <taxon>Pseudonocardia</taxon>
    </lineage>
</organism>
<dbReference type="Gene3D" id="3.30.450.40">
    <property type="match status" value="1"/>
</dbReference>
<dbReference type="SUPFAM" id="SSF52172">
    <property type="entry name" value="CheY-like"/>
    <property type="match status" value="1"/>
</dbReference>
<gene>
    <name evidence="4" type="ORF">GCM10023215_08430</name>
</gene>
<dbReference type="Proteomes" id="UP001500325">
    <property type="component" value="Unassembled WGS sequence"/>
</dbReference>
<protein>
    <submittedName>
        <fullName evidence="4">GAF and ANTAR domain-containing protein</fullName>
    </submittedName>
</protein>
<dbReference type="InterPro" id="IPR029016">
    <property type="entry name" value="GAF-like_dom_sf"/>
</dbReference>
<dbReference type="EMBL" id="BAABIC010000002">
    <property type="protein sequence ID" value="GAA4677912.1"/>
    <property type="molecule type" value="Genomic_DNA"/>
</dbReference>
<sequence>MSEHDRYGELGPPAPVVVEFVALADKLLDAPTVQDVLDRIAEATLRVVSGADLVSVSLRAQDGTIGTPATTDPIGVRLDELQNEFDEGPCLDASRVPGMGIALSPDLRAGQEFPKWGPAAAELGIESVLAIGLFPAQDPPRMGSLNIYSRRRGGLDQADRDAALVLAAHASTAVAGSLATNRAELQVTHLAEAVRSRDVIGQAKGILMERRGVDAEEAFRILRSASQSLNVKLARVAETLTQRRGDL</sequence>
<evidence type="ECO:0000256" key="2">
    <source>
        <dbReference type="ARBA" id="ARBA00023163"/>
    </source>
</evidence>
<keyword evidence="2" id="KW-0804">Transcription</keyword>
<evidence type="ECO:0000259" key="3">
    <source>
        <dbReference type="PROSITE" id="PS50921"/>
    </source>
</evidence>